<dbReference type="FunFam" id="1.20.120.1080:FF:000002">
    <property type="entry name" value="Putative ATP-dependent RNA helicase DHX36"/>
    <property type="match status" value="1"/>
</dbReference>
<dbReference type="InterPro" id="IPR007502">
    <property type="entry name" value="Helicase-assoc_dom"/>
</dbReference>
<keyword evidence="14" id="KW-1185">Reference proteome</keyword>
<evidence type="ECO:0000256" key="6">
    <source>
        <dbReference type="ARBA" id="ARBA00022884"/>
    </source>
</evidence>
<dbReference type="Pfam" id="PF14630">
    <property type="entry name" value="ORC5_C"/>
    <property type="match status" value="1"/>
</dbReference>
<dbReference type="PANTHER" id="PTHR30620:SF35">
    <property type="entry name" value="GLYCOSYL HYDROLASE FAMILY PROTEIN"/>
    <property type="match status" value="1"/>
</dbReference>
<dbReference type="Pfam" id="PF21010">
    <property type="entry name" value="HA2_C"/>
    <property type="match status" value="1"/>
</dbReference>
<evidence type="ECO:0000259" key="11">
    <source>
        <dbReference type="PROSITE" id="PS51192"/>
    </source>
</evidence>
<dbReference type="Pfam" id="PF21639">
    <property type="entry name" value="ORC5_lid"/>
    <property type="match status" value="1"/>
</dbReference>
<comment type="similarity">
    <text evidence="9">Belongs to the DExH box helicase family.</text>
</comment>
<evidence type="ECO:0000256" key="7">
    <source>
        <dbReference type="ARBA" id="ARBA00023295"/>
    </source>
</evidence>
<dbReference type="FunFam" id="3.40.50.1700:FF:000002">
    <property type="entry name" value="Glycosyl hydrolase family protein"/>
    <property type="match status" value="1"/>
</dbReference>
<dbReference type="InterPro" id="IPR027417">
    <property type="entry name" value="P-loop_NTPase"/>
</dbReference>
<dbReference type="Pfam" id="PF04408">
    <property type="entry name" value="WHD_HA2"/>
    <property type="match status" value="1"/>
</dbReference>
<dbReference type="InterPro" id="IPR002772">
    <property type="entry name" value="Glyco_hydro_3_C"/>
</dbReference>
<dbReference type="PRINTS" id="PR00133">
    <property type="entry name" value="GLHYDRLASE3"/>
</dbReference>
<evidence type="ECO:0000313" key="14">
    <source>
        <dbReference type="Proteomes" id="UP001161247"/>
    </source>
</evidence>
<keyword evidence="7" id="KW-0326">Glycosidase</keyword>
<reference evidence="13" key="1">
    <citation type="submission" date="2023-03" db="EMBL/GenBank/DDBJ databases">
        <authorList>
            <person name="Julca I."/>
        </authorList>
    </citation>
    <scope>NUCLEOTIDE SEQUENCE</scope>
</reference>
<dbReference type="EC" id="3.6.4.13" evidence="1"/>
<dbReference type="InterPro" id="IPR048333">
    <property type="entry name" value="HA2_WH"/>
</dbReference>
<evidence type="ECO:0000256" key="4">
    <source>
        <dbReference type="ARBA" id="ARBA00022806"/>
    </source>
</evidence>
<dbReference type="Proteomes" id="UP001161247">
    <property type="component" value="Chromosome 4"/>
</dbReference>
<dbReference type="Pfam" id="PF01915">
    <property type="entry name" value="Glyco_hydro_3_C"/>
    <property type="match status" value="1"/>
</dbReference>
<keyword evidence="5" id="KW-0067">ATP-binding</keyword>
<keyword evidence="2" id="KW-0547">Nucleotide-binding</keyword>
<dbReference type="InterPro" id="IPR036881">
    <property type="entry name" value="Glyco_hydro_3_C_sf"/>
</dbReference>
<dbReference type="Gene3D" id="3.20.20.300">
    <property type="entry name" value="Glycoside hydrolase, family 3, N-terminal domain"/>
    <property type="match status" value="1"/>
</dbReference>
<dbReference type="SUPFAM" id="SSF51445">
    <property type="entry name" value="(Trans)glycosidases"/>
    <property type="match status" value="1"/>
</dbReference>
<gene>
    <name evidence="13" type="ORF">OLC1_LOCUS12014</name>
</gene>
<dbReference type="FunFam" id="3.40.50.300:FF:000526">
    <property type="entry name" value="DExH-box ATP-dependent RNA helicase DExH3"/>
    <property type="match status" value="1"/>
</dbReference>
<dbReference type="InterPro" id="IPR051915">
    <property type="entry name" value="Cellulose_Degrad_GH3"/>
</dbReference>
<dbReference type="InterPro" id="IPR017853">
    <property type="entry name" value="GH"/>
</dbReference>
<dbReference type="InterPro" id="IPR041664">
    <property type="entry name" value="AAA_16"/>
</dbReference>
<dbReference type="Pfam" id="PF13191">
    <property type="entry name" value="AAA_16"/>
    <property type="match status" value="1"/>
</dbReference>
<feature type="domain" description="Helicase C-terminal" evidence="12">
    <location>
        <begin position="532"/>
        <end position="706"/>
    </location>
</feature>
<evidence type="ECO:0000256" key="2">
    <source>
        <dbReference type="ARBA" id="ARBA00022741"/>
    </source>
</evidence>
<accession>A0AAV1D5F5</accession>
<dbReference type="GO" id="GO:0003723">
    <property type="term" value="F:RNA binding"/>
    <property type="evidence" value="ECO:0007669"/>
    <property type="project" value="UniProtKB-KW"/>
</dbReference>
<dbReference type="CDD" id="cd18791">
    <property type="entry name" value="SF2_C_RHA"/>
    <property type="match status" value="1"/>
</dbReference>
<dbReference type="InterPro" id="IPR047088">
    <property type="entry name" value="ORC5_C"/>
</dbReference>
<dbReference type="SMART" id="SM00487">
    <property type="entry name" value="DEXDc"/>
    <property type="match status" value="1"/>
</dbReference>
<dbReference type="EMBL" id="OX459121">
    <property type="protein sequence ID" value="CAI9102706.1"/>
    <property type="molecule type" value="Genomic_DNA"/>
</dbReference>
<dbReference type="CDD" id="cd17917">
    <property type="entry name" value="DEXHc_RHA-like"/>
    <property type="match status" value="1"/>
</dbReference>
<dbReference type="InterPro" id="IPR036962">
    <property type="entry name" value="Glyco_hydro_3_N_sf"/>
</dbReference>
<proteinExistence type="inferred from homology"/>
<dbReference type="Pfam" id="PF00271">
    <property type="entry name" value="Helicase_C"/>
    <property type="match status" value="1"/>
</dbReference>
<sequence length="2077" mass="232025">MHSRLRFILAYSRNPKFKPSPPSSSFQFHSAISSSTVAPVPTEPSSRRIPSILPPPVFLFNFISGFRSRSYSGYAVEQFSDDEYECDYDSHPASSSVANVDEWKWKLDMLLRNEKDQEIVSRDKRDRRDFEQISNLAKRMGLYCQVFGKAVVASKVPLPNYRPDLDDKRPQREVVIPLGLQRRVEALLQEHLDREQLSSALCIEASGESKSTNQIEDVNPDENPDSFLDGSVMEKVLQRRSLRMRNMQRAWQESPEGRKMLDFRKSLPAFREKERILKSIANNQVVVISGETGCGKTTQLPQYILESEIESGRGAFCSIICTQPRRISAMAVSERVSTERGEPLGESVGFKVRLEGMKGKNTHLLFCTSGILLRRLLSDHNLSGITHVFVDEIHERGMNEDFLLIVLKELLLRRPDLRLVLMSATLNADLFSSYFGGAPIIHIPGFTYPVRAHFLEDVLEMTGYKLTSFNQIDDYGQEKVWKTQKQLAPRKKKNQITALVEDALNNSNFENYSSKARDSLACWTPESIGFNLIEAVLCHICRKERQGAVLVFMTGWEDISCLRDQIKAHPLLGDPNRVLLLTCHGSMATDEQRLIFEKPPPNVRKIVLATNMAEASITINDVVFVVDCGKAKETTYDALNNTPCLLPSWISQASARQRRGRAGRVQPGECYHLYPRCVFEAFSEYQLPELLRTPLNSLCLQIKSLQVKSIGDFLSSALQPPEPLAVQNAVDFLKMIGALDENENLTHLGEFLSVLPVDPKLGKMLIMGAVFRCFDPVLTIVAGLSVRDPFLLPQDKKELAGTAKSRFSAKDFSDHMALVRAYEGWKDAEREGSAYEYCWKNFLSAQTLQAIHSLRKQFTFILKDAGLLDADGIINNKLSHNQSLVRAVICSGLFPGVASVVHRETSMSFKTMDDGQVLLYAVDIASWIMLVVFSSLVGKEEYMKYKDPKQPVAARVKDLLGRMTLEEKIGQMVQIDRGVATPDVMKNYYIGSVLSGGGSVPLPQARASDWVNMVNDIQNGSLSTRLGIPMIYGIDAIHGHNNVVNATIFPHNIGLGAARKVMDPELMLRIGEATALEVRATGIPYTFAPCIAVCRDPRWGRCYESYSEDPKIVREMTDIIVGLQGEIPNGSRVGVPYVAGKNKVAACAKHFVGDGGTTKGIDENNTVIDRHNLLSIHMPAYYDSIIKGVSTVMISYSSWNGRKMHANHEMITGFLKDSLNFKGFVISDWEGIDRITTPPHANYTYSIEASILAGIDMVMVPYNYTEFINGLSHLVKKKFIPMSRIDDAVSRILVVKFTLGLFENPLADLSLTNELGKQEHRDLAREAVRKSLVLLKNGKNESNPLIPLDKKAKKILVAGSHADNLGYQCGGWTINWQGFSGNKNTSGTTILAAIKSTVDKDTDVVFVENPDSQFIKSNDFSYAIVVVGEAPYTETAGDSQTLTMLDPGPSAITSVCGSVKCVVIVISGRPIVIEPYLSSIDALVAAWLPGTEGQGQIINLRNQEHAREVKKTLPAGKEIKGFGSGFRMEEGGKYWLRAISPLWILHIIHKPMLSAIYSSNSVGNGYCAFRIVSYVNFPIFGVSEFADFSRKCGGPNAENVESSESCAIRPLNVKDLVYGHQSLSLKELSTRYPGRHAQIIELMRLLGPLNSPMLPIFIYGGSSTGKTSVVLNTFCHLRRPFAYSSCITCYSPRILFESILNQLMLHRKSEQNGYSNTLKENVDKSSSKKSAKQLNGKMVYLIFDNVDLIREWDKSSIILPFLFKLHDILRMPEVGFIFISGTSPDTYYSDTGFTEPVPLYFPDYTEDDLRQILLKSQVNANLYSSFLDVVLRPFCRTTRRLDELSTALAPLFKKYCEPLGELQAVPDEDMKRKLFAHLQRHIAASLNEIFRVSLEPTLDNNKQNTFRKSGACESKDDMDFHMSISGKYLLISAFLASRNPATLDASLFDSTGGSDNRKRKRKSSEKSLELKENAEQEVLMKGPGTFPLERLLAIFQCLTSVADYSLDEESLGDEGDTNLMSDVLLQVSSLCNANFITKGGSCPLDGSRRYRSNVSEDIALKVARSLKFPLSKYLYRR</sequence>
<evidence type="ECO:0000256" key="9">
    <source>
        <dbReference type="ARBA" id="ARBA00060772"/>
    </source>
</evidence>
<evidence type="ECO:0000313" key="13">
    <source>
        <dbReference type="EMBL" id="CAI9102706.1"/>
    </source>
</evidence>
<dbReference type="PROSITE" id="PS51194">
    <property type="entry name" value="HELICASE_CTER"/>
    <property type="match status" value="1"/>
</dbReference>
<dbReference type="Gene3D" id="1.20.120.1080">
    <property type="match status" value="1"/>
</dbReference>
<dbReference type="InterPro" id="IPR011545">
    <property type="entry name" value="DEAD/DEAH_box_helicase_dom"/>
</dbReference>
<dbReference type="InterPro" id="IPR001764">
    <property type="entry name" value="Glyco_hydro_3_N"/>
</dbReference>
<dbReference type="Pfam" id="PF00933">
    <property type="entry name" value="Glyco_hydro_3"/>
    <property type="match status" value="1"/>
</dbReference>
<dbReference type="FunFam" id="3.40.50.300:FF:000480">
    <property type="entry name" value="DExH-box ATP-dependent RNA helicase DExH3"/>
    <property type="match status" value="1"/>
</dbReference>
<evidence type="ECO:0000256" key="1">
    <source>
        <dbReference type="ARBA" id="ARBA00012552"/>
    </source>
</evidence>
<dbReference type="FunFam" id="3.20.20.300:FF:000003">
    <property type="entry name" value="Beta-D-glucan exohydrolase isoenzyme ExoI"/>
    <property type="match status" value="1"/>
</dbReference>
<dbReference type="SMART" id="SM00847">
    <property type="entry name" value="HA2"/>
    <property type="match status" value="1"/>
</dbReference>
<dbReference type="SUPFAM" id="SSF52279">
    <property type="entry name" value="Beta-D-glucan exohydrolase, C-terminal domain"/>
    <property type="match status" value="1"/>
</dbReference>
<feature type="region of interest" description="Disordered" evidence="10">
    <location>
        <begin position="1946"/>
        <end position="1968"/>
    </location>
</feature>
<dbReference type="InterPro" id="IPR001650">
    <property type="entry name" value="Helicase_C-like"/>
</dbReference>
<dbReference type="InterPro" id="IPR014001">
    <property type="entry name" value="Helicase_ATP-bd"/>
</dbReference>
<feature type="domain" description="Helicase ATP-binding" evidence="11">
    <location>
        <begin position="277"/>
        <end position="444"/>
    </location>
</feature>
<name>A0AAV1D5F5_OLDCO</name>
<dbReference type="SMART" id="SM00490">
    <property type="entry name" value="HELICc"/>
    <property type="match status" value="1"/>
</dbReference>
<dbReference type="Gene3D" id="3.40.50.1700">
    <property type="entry name" value="Glycoside hydrolase family 3 C-terminal domain"/>
    <property type="match status" value="1"/>
</dbReference>
<comment type="catalytic activity">
    <reaction evidence="8">
        <text>ATP + H2O = ADP + phosphate + H(+)</text>
        <dbReference type="Rhea" id="RHEA:13065"/>
        <dbReference type="ChEBI" id="CHEBI:15377"/>
        <dbReference type="ChEBI" id="CHEBI:15378"/>
        <dbReference type="ChEBI" id="CHEBI:30616"/>
        <dbReference type="ChEBI" id="CHEBI:43474"/>
        <dbReference type="ChEBI" id="CHEBI:456216"/>
        <dbReference type="EC" id="3.6.4.13"/>
    </reaction>
</comment>
<evidence type="ECO:0000256" key="5">
    <source>
        <dbReference type="ARBA" id="ARBA00022840"/>
    </source>
</evidence>
<evidence type="ECO:0000256" key="8">
    <source>
        <dbReference type="ARBA" id="ARBA00047984"/>
    </source>
</evidence>
<keyword evidence="6" id="KW-0694">RNA-binding</keyword>
<dbReference type="PROSITE" id="PS51192">
    <property type="entry name" value="HELICASE_ATP_BIND_1"/>
    <property type="match status" value="1"/>
</dbReference>
<dbReference type="PANTHER" id="PTHR30620">
    <property type="entry name" value="PERIPLASMIC BETA-GLUCOSIDASE-RELATED"/>
    <property type="match status" value="1"/>
</dbReference>
<dbReference type="GO" id="GO:0003724">
    <property type="term" value="F:RNA helicase activity"/>
    <property type="evidence" value="ECO:0007669"/>
    <property type="project" value="UniProtKB-EC"/>
</dbReference>
<organism evidence="13 14">
    <name type="scientific">Oldenlandia corymbosa var. corymbosa</name>
    <dbReference type="NCBI Taxonomy" id="529605"/>
    <lineage>
        <taxon>Eukaryota</taxon>
        <taxon>Viridiplantae</taxon>
        <taxon>Streptophyta</taxon>
        <taxon>Embryophyta</taxon>
        <taxon>Tracheophyta</taxon>
        <taxon>Spermatophyta</taxon>
        <taxon>Magnoliopsida</taxon>
        <taxon>eudicotyledons</taxon>
        <taxon>Gunneridae</taxon>
        <taxon>Pentapetalae</taxon>
        <taxon>asterids</taxon>
        <taxon>lamiids</taxon>
        <taxon>Gentianales</taxon>
        <taxon>Rubiaceae</taxon>
        <taxon>Rubioideae</taxon>
        <taxon>Spermacoceae</taxon>
        <taxon>Hedyotis-Oldenlandia complex</taxon>
        <taxon>Oldenlandia</taxon>
    </lineage>
</organism>
<dbReference type="Gene3D" id="3.40.50.300">
    <property type="entry name" value="P-loop containing nucleotide triphosphate hydrolases"/>
    <property type="match status" value="3"/>
</dbReference>
<dbReference type="InterPro" id="IPR048866">
    <property type="entry name" value="ORC5_lid"/>
</dbReference>
<protein>
    <recommendedName>
        <fullName evidence="1">RNA helicase</fullName>
        <ecNumber evidence="1">3.6.4.13</ecNumber>
    </recommendedName>
</protein>
<dbReference type="GO" id="GO:0005524">
    <property type="term" value="F:ATP binding"/>
    <property type="evidence" value="ECO:0007669"/>
    <property type="project" value="UniProtKB-KW"/>
</dbReference>
<keyword evidence="4" id="KW-0347">Helicase</keyword>
<dbReference type="GO" id="GO:0009251">
    <property type="term" value="P:glucan catabolic process"/>
    <property type="evidence" value="ECO:0007669"/>
    <property type="project" value="TreeGrafter"/>
</dbReference>
<keyword evidence="3" id="KW-0378">Hydrolase</keyword>
<evidence type="ECO:0000259" key="12">
    <source>
        <dbReference type="PROSITE" id="PS51194"/>
    </source>
</evidence>
<dbReference type="GO" id="GO:0008422">
    <property type="term" value="F:beta-glucosidase activity"/>
    <property type="evidence" value="ECO:0007669"/>
    <property type="project" value="TreeGrafter"/>
</dbReference>
<dbReference type="SUPFAM" id="SSF52540">
    <property type="entry name" value="P-loop containing nucleoside triphosphate hydrolases"/>
    <property type="match status" value="2"/>
</dbReference>
<evidence type="ECO:0000256" key="10">
    <source>
        <dbReference type="SAM" id="MobiDB-lite"/>
    </source>
</evidence>
<dbReference type="Pfam" id="PF00270">
    <property type="entry name" value="DEAD"/>
    <property type="match status" value="1"/>
</dbReference>
<evidence type="ECO:0000256" key="3">
    <source>
        <dbReference type="ARBA" id="ARBA00022801"/>
    </source>
</evidence>